<dbReference type="EMBL" id="BAABEX010000001">
    <property type="protein sequence ID" value="GAA4417226.1"/>
    <property type="molecule type" value="Genomic_DNA"/>
</dbReference>
<protein>
    <submittedName>
        <fullName evidence="2">Uncharacterized protein</fullName>
    </submittedName>
</protein>
<comment type="caution">
    <text evidence="2">The sequence shown here is derived from an EMBL/GenBank/DDBJ whole genome shotgun (WGS) entry which is preliminary data.</text>
</comment>
<evidence type="ECO:0000256" key="1">
    <source>
        <dbReference type="SAM" id="Phobius"/>
    </source>
</evidence>
<keyword evidence="1" id="KW-0812">Transmembrane</keyword>
<feature type="transmembrane region" description="Helical" evidence="1">
    <location>
        <begin position="93"/>
        <end position="118"/>
    </location>
</feature>
<reference evidence="3" key="1">
    <citation type="journal article" date="2019" name="Int. J. Syst. Evol. Microbiol.">
        <title>The Global Catalogue of Microorganisms (GCM) 10K type strain sequencing project: providing services to taxonomists for standard genome sequencing and annotation.</title>
        <authorList>
            <consortium name="The Broad Institute Genomics Platform"/>
            <consortium name="The Broad Institute Genome Sequencing Center for Infectious Disease"/>
            <person name="Wu L."/>
            <person name="Ma J."/>
        </authorList>
    </citation>
    <scope>NUCLEOTIDE SEQUENCE [LARGE SCALE GENOMIC DNA]</scope>
    <source>
        <strain evidence="3">JCM 31890</strain>
    </source>
</reference>
<name>A0ABP8KWX4_9BURK</name>
<feature type="transmembrane region" description="Helical" evidence="1">
    <location>
        <begin position="20"/>
        <end position="40"/>
    </location>
</feature>
<dbReference type="InterPro" id="IPR045590">
    <property type="entry name" value="DUF6463"/>
</dbReference>
<dbReference type="Proteomes" id="UP001501788">
    <property type="component" value="Unassembled WGS sequence"/>
</dbReference>
<proteinExistence type="predicted"/>
<keyword evidence="1" id="KW-0472">Membrane</keyword>
<accession>A0ABP8KWX4</accession>
<evidence type="ECO:0000313" key="2">
    <source>
        <dbReference type="EMBL" id="GAA4417226.1"/>
    </source>
</evidence>
<organism evidence="2 3">
    <name type="scientific">Acidovorax lacteus</name>
    <dbReference type="NCBI Taxonomy" id="1924988"/>
    <lineage>
        <taxon>Bacteria</taxon>
        <taxon>Pseudomonadati</taxon>
        <taxon>Pseudomonadota</taxon>
        <taxon>Betaproteobacteria</taxon>
        <taxon>Burkholderiales</taxon>
        <taxon>Comamonadaceae</taxon>
        <taxon>Acidovorax</taxon>
    </lineage>
</organism>
<keyword evidence="1" id="KW-1133">Transmembrane helix</keyword>
<sequence length="139" mass="14966">MNPVVHRAPPALRFRWKGPWLIAVAALHSVYAAIVFMPQWRDMAAQGVIASVGADPMLGAVAWFALFGALLALLGWVVLWAERHAPEASLQRPLGWGLLALTGMGIALMPDSGLWLLLPPALALSRSADARTAPTRERA</sequence>
<evidence type="ECO:0000313" key="3">
    <source>
        <dbReference type="Proteomes" id="UP001501788"/>
    </source>
</evidence>
<gene>
    <name evidence="2" type="ORF">GCM10023090_00430</name>
</gene>
<keyword evidence="3" id="KW-1185">Reference proteome</keyword>
<feature type="transmembrane region" description="Helical" evidence="1">
    <location>
        <begin position="60"/>
        <end position="81"/>
    </location>
</feature>
<dbReference type="Pfam" id="PF20064">
    <property type="entry name" value="DUF6463"/>
    <property type="match status" value="1"/>
</dbReference>
<dbReference type="RefSeq" id="WP_345059984.1">
    <property type="nucleotide sequence ID" value="NZ_BAABEX010000001.1"/>
</dbReference>